<evidence type="ECO:0000256" key="19">
    <source>
        <dbReference type="SAM" id="Phobius"/>
    </source>
</evidence>
<evidence type="ECO:0000256" key="12">
    <source>
        <dbReference type="ARBA" id="ARBA00022982"/>
    </source>
</evidence>
<evidence type="ECO:0000256" key="10">
    <source>
        <dbReference type="ARBA" id="ARBA00022842"/>
    </source>
</evidence>
<evidence type="ECO:0000256" key="17">
    <source>
        <dbReference type="ARBA" id="ARBA00049512"/>
    </source>
</evidence>
<dbReference type="PRINTS" id="PR01166">
    <property type="entry name" value="CYCOXIDASEII"/>
</dbReference>
<dbReference type="InterPro" id="IPR011759">
    <property type="entry name" value="Cyt_c_oxidase_su2_TM_dom"/>
</dbReference>
<feature type="transmembrane region" description="Helical" evidence="19">
    <location>
        <begin position="80"/>
        <end position="102"/>
    </location>
</feature>
<dbReference type="InterPro" id="IPR014222">
    <property type="entry name" value="Cyt_c_oxidase_su2"/>
</dbReference>
<name>A0A3S8V0R4_9HYME</name>
<dbReference type="GO" id="GO:0016491">
    <property type="term" value="F:oxidoreductase activity"/>
    <property type="evidence" value="ECO:0007669"/>
    <property type="project" value="InterPro"/>
</dbReference>
<keyword evidence="8 18" id="KW-0479">Metal-binding</keyword>
<comment type="subunit">
    <text evidence="3">Component of the cytochrome c oxidase (complex IV, CIV), a multisubunit enzyme composed of a catalytic core of 3 subunits and several supernumerary subunits. The complex exists as a monomer or a dimer and forms supercomplexes (SCs) in the inner mitochondrial membrane with ubiquinol-cytochrome c oxidoreductase (cytochrome b-c1 complex, complex III, CIII).</text>
</comment>
<evidence type="ECO:0000256" key="13">
    <source>
        <dbReference type="ARBA" id="ARBA00022989"/>
    </source>
</evidence>
<comment type="catalytic activity">
    <reaction evidence="17">
        <text>4 Fe(II)-[cytochrome c] + O2 + 8 H(+)(in) = 4 Fe(III)-[cytochrome c] + 2 H2O + 4 H(+)(out)</text>
        <dbReference type="Rhea" id="RHEA:11436"/>
        <dbReference type="Rhea" id="RHEA-COMP:10350"/>
        <dbReference type="Rhea" id="RHEA-COMP:14399"/>
        <dbReference type="ChEBI" id="CHEBI:15377"/>
        <dbReference type="ChEBI" id="CHEBI:15378"/>
        <dbReference type="ChEBI" id="CHEBI:15379"/>
        <dbReference type="ChEBI" id="CHEBI:29033"/>
        <dbReference type="ChEBI" id="CHEBI:29034"/>
        <dbReference type="EC" id="7.1.1.9"/>
    </reaction>
    <physiologicalReaction direction="left-to-right" evidence="17">
        <dbReference type="Rhea" id="RHEA:11437"/>
    </physiologicalReaction>
</comment>
<comment type="similarity">
    <text evidence="2 18">Belongs to the cytochrome c oxidase subunit 2 family.</text>
</comment>
<dbReference type="Pfam" id="PF02790">
    <property type="entry name" value="COX2_TM"/>
    <property type="match status" value="1"/>
</dbReference>
<keyword evidence="14 18" id="KW-0186">Copper</keyword>
<evidence type="ECO:0000313" key="22">
    <source>
        <dbReference type="EMBL" id="AZL93285.1"/>
    </source>
</evidence>
<feature type="domain" description="Cytochrome oxidase subunit II transmembrane region profile" evidence="21">
    <location>
        <begin position="18"/>
        <end position="108"/>
    </location>
</feature>
<evidence type="ECO:0000256" key="5">
    <source>
        <dbReference type="ARBA" id="ARBA00022448"/>
    </source>
</evidence>
<dbReference type="PROSITE" id="PS50999">
    <property type="entry name" value="COX2_TM"/>
    <property type="match status" value="1"/>
</dbReference>
<dbReference type="InterPro" id="IPR034210">
    <property type="entry name" value="CcO_II_C"/>
</dbReference>
<evidence type="ECO:0000256" key="9">
    <source>
        <dbReference type="ARBA" id="ARBA00022792"/>
    </source>
</evidence>
<evidence type="ECO:0000256" key="14">
    <source>
        <dbReference type="ARBA" id="ARBA00023008"/>
    </source>
</evidence>
<dbReference type="PANTHER" id="PTHR22888">
    <property type="entry name" value="CYTOCHROME C OXIDASE, SUBUNIT II"/>
    <property type="match status" value="1"/>
</dbReference>
<organism evidence="22">
    <name type="scientific">Hyposoter sp. ZJUH_2016018</name>
    <dbReference type="NCBI Taxonomy" id="2491160"/>
    <lineage>
        <taxon>Eukaryota</taxon>
        <taxon>Metazoa</taxon>
        <taxon>Ecdysozoa</taxon>
        <taxon>Arthropoda</taxon>
        <taxon>Hexapoda</taxon>
        <taxon>Insecta</taxon>
        <taxon>Pterygota</taxon>
        <taxon>Neoptera</taxon>
        <taxon>Endopterygota</taxon>
        <taxon>Hymenoptera</taxon>
        <taxon>Apocrita</taxon>
        <taxon>Ichneumonoidea</taxon>
        <taxon>Ichneumonidae</taxon>
        <taxon>Campopleginae</taxon>
        <taxon>Dusona group</taxon>
        <taxon>Hyposoter</taxon>
    </lineage>
</organism>
<dbReference type="InterPro" id="IPR036257">
    <property type="entry name" value="Cyt_c_oxidase_su2_TM_sf"/>
</dbReference>
<evidence type="ECO:0000256" key="2">
    <source>
        <dbReference type="ARBA" id="ARBA00007866"/>
    </source>
</evidence>
<dbReference type="PROSITE" id="PS50857">
    <property type="entry name" value="COX2_CUA"/>
    <property type="match status" value="1"/>
</dbReference>
<keyword evidence="6 18" id="KW-0679">Respiratory chain</keyword>
<evidence type="ECO:0000256" key="7">
    <source>
        <dbReference type="ARBA" id="ARBA00022692"/>
    </source>
</evidence>
<evidence type="ECO:0000256" key="4">
    <source>
        <dbReference type="ARBA" id="ARBA00015946"/>
    </source>
</evidence>
<gene>
    <name evidence="22" type="primary">cox2</name>
</gene>
<keyword evidence="11" id="KW-1278">Translocase</keyword>
<accession>A0A3S8V0R4</accession>
<evidence type="ECO:0000256" key="3">
    <source>
        <dbReference type="ARBA" id="ARBA00011164"/>
    </source>
</evidence>
<dbReference type="PANTHER" id="PTHR22888:SF9">
    <property type="entry name" value="CYTOCHROME C OXIDASE SUBUNIT 2"/>
    <property type="match status" value="1"/>
</dbReference>
<dbReference type="SUPFAM" id="SSF81464">
    <property type="entry name" value="Cytochrome c oxidase subunit II-like, transmembrane region"/>
    <property type="match status" value="1"/>
</dbReference>
<dbReference type="Gene3D" id="2.60.40.420">
    <property type="entry name" value="Cupredoxins - blue copper proteins"/>
    <property type="match status" value="1"/>
</dbReference>
<dbReference type="Pfam" id="PF00116">
    <property type="entry name" value="COX2"/>
    <property type="match status" value="1"/>
</dbReference>
<evidence type="ECO:0000256" key="1">
    <source>
        <dbReference type="ARBA" id="ARBA00004448"/>
    </source>
</evidence>
<dbReference type="CDD" id="cd13912">
    <property type="entry name" value="CcO_II_C"/>
    <property type="match status" value="1"/>
</dbReference>
<feature type="transmembrane region" description="Helical" evidence="19">
    <location>
        <begin position="44"/>
        <end position="64"/>
    </location>
</feature>
<keyword evidence="16 18" id="KW-0472">Membrane</keyword>
<dbReference type="SUPFAM" id="SSF49503">
    <property type="entry name" value="Cupredoxins"/>
    <property type="match status" value="1"/>
</dbReference>
<feature type="transmembrane region" description="Helical" evidence="19">
    <location>
        <begin position="7"/>
        <end position="24"/>
    </location>
</feature>
<keyword evidence="9 18" id="KW-0999">Mitochondrion inner membrane</keyword>
<evidence type="ECO:0000256" key="18">
    <source>
        <dbReference type="RuleBase" id="RU000457"/>
    </source>
</evidence>
<keyword evidence="12 18" id="KW-0249">Electron transport</keyword>
<geneLocation type="mitochondrion" evidence="22"/>
<dbReference type="GO" id="GO:0004129">
    <property type="term" value="F:cytochrome-c oxidase activity"/>
    <property type="evidence" value="ECO:0007669"/>
    <property type="project" value="UniProtKB-EC"/>
</dbReference>
<evidence type="ECO:0000256" key="11">
    <source>
        <dbReference type="ARBA" id="ARBA00022967"/>
    </source>
</evidence>
<keyword evidence="10" id="KW-0460">Magnesium</keyword>
<protein>
    <recommendedName>
        <fullName evidence="4 18">Cytochrome c oxidase subunit 2</fullName>
    </recommendedName>
</protein>
<dbReference type="GO" id="GO:0005507">
    <property type="term" value="F:copper ion binding"/>
    <property type="evidence" value="ECO:0007669"/>
    <property type="project" value="InterPro"/>
</dbReference>
<dbReference type="InterPro" id="IPR045187">
    <property type="entry name" value="CcO_II"/>
</dbReference>
<comment type="function">
    <text evidence="18">Component of the cytochrome c oxidase, the last enzyme in the mitochondrial electron transport chain which drives oxidative phosphorylation. The respiratory chain contains 3 multisubunit complexes succinate dehydrogenase (complex II, CII), ubiquinol-cytochrome c oxidoreductase (cytochrome b-c1 complex, complex III, CIII) and cytochrome c oxidase (complex IV, CIV), that cooperate to transfer electrons derived from NADH and succinate to molecular oxygen, creating an electrochemical gradient over the inner membrane that drives transmembrane transport and the ATP synthase. Cytochrome c oxidase is the component of the respiratory chain that catalyzes the reduction of oxygen to water. Electrons originating from reduced cytochrome c in the intermembrane space (IMS) are transferred via the dinuclear copper A center (CU(A)) of subunit 2 and heme A of subunit 1 to the active site in subunit 1, a binuclear center (BNC) formed by heme A3 and copper B (CU(B)). The BNC reduces molecular oxygen to 2 water molecules using 4 electrons from cytochrome c in the IMS and 4 protons from the mitochondrial matrix.</text>
</comment>
<comment type="subcellular location">
    <subcellularLocation>
        <location evidence="1 18">Mitochondrion inner membrane</location>
        <topology evidence="1 18">Multi-pass membrane protein</topology>
    </subcellularLocation>
</comment>
<reference evidence="22" key="1">
    <citation type="journal article" date="2018" name="Mol. Phylogenet. Evol.">
        <title>Mitochondrial phylogenomics of the Hymenoptera.</title>
        <authorList>
            <person name="Tang P."/>
            <person name="Zhu J.C."/>
            <person name="Zheng B.Y."/>
            <person name="Wei S.J."/>
            <person name="Sharkey M."/>
            <person name="Chen X.X."/>
            <person name="Vogler A.P."/>
        </authorList>
    </citation>
    <scope>NUCLEOTIDE SEQUENCE</scope>
</reference>
<evidence type="ECO:0000259" key="20">
    <source>
        <dbReference type="PROSITE" id="PS50857"/>
    </source>
</evidence>
<dbReference type="InterPro" id="IPR008972">
    <property type="entry name" value="Cupredoxin"/>
</dbReference>
<keyword evidence="15 18" id="KW-0496">Mitochondrion</keyword>
<keyword evidence="7 18" id="KW-0812">Transmembrane</keyword>
<dbReference type="Gene3D" id="1.10.287.90">
    <property type="match status" value="1"/>
</dbReference>
<dbReference type="GO" id="GO:0005743">
    <property type="term" value="C:mitochondrial inner membrane"/>
    <property type="evidence" value="ECO:0007669"/>
    <property type="project" value="UniProtKB-SubCell"/>
</dbReference>
<dbReference type="PROSITE" id="PS00078">
    <property type="entry name" value="COX2"/>
    <property type="match status" value="1"/>
</dbReference>
<dbReference type="FunFam" id="2.60.40.420:FF:000001">
    <property type="entry name" value="Cytochrome c oxidase subunit 2"/>
    <property type="match status" value="1"/>
</dbReference>
<dbReference type="AlphaFoldDB" id="A0A3S8V0R4"/>
<dbReference type="NCBIfam" id="TIGR02866">
    <property type="entry name" value="CoxB"/>
    <property type="match status" value="1"/>
</dbReference>
<proteinExistence type="inferred from homology"/>
<comment type="cofactor">
    <cofactor evidence="18">
        <name>Cu cation</name>
        <dbReference type="ChEBI" id="CHEBI:23378"/>
    </cofactor>
    <text evidence="18">Binds a copper A center.</text>
</comment>
<sequence>MFIKNMNILYLMLNILLINTWSMINLQDANSPIMENLKFFHDYSMLILLIITIMISYIIITLMLNKYNNKMILNNNNIEIIWTIMPMMILMFMAIPSLKILYLTDEIFNPIMTIKSIGHQWYWSYEYSDFKNINFNSFMIKNFNKYNFRLLDVDNNMIIPFKTQIRLLINSSDVIHSWTIPSLGIKTDAIPGRINQLLINLNRPGIFFGQCSEICGLNHSFMPIVLESTSNLNFIQWMNSN</sequence>
<feature type="domain" description="Cytochrome oxidase subunit II copper A binding" evidence="20">
    <location>
        <begin position="109"/>
        <end position="240"/>
    </location>
</feature>
<evidence type="ECO:0000256" key="8">
    <source>
        <dbReference type="ARBA" id="ARBA00022723"/>
    </source>
</evidence>
<keyword evidence="5 18" id="KW-0813">Transport</keyword>
<dbReference type="EMBL" id="MG923499">
    <property type="protein sequence ID" value="AZL93285.1"/>
    <property type="molecule type" value="Genomic_DNA"/>
</dbReference>
<dbReference type="InterPro" id="IPR002429">
    <property type="entry name" value="CcO_II-like_C"/>
</dbReference>
<evidence type="ECO:0000256" key="6">
    <source>
        <dbReference type="ARBA" id="ARBA00022660"/>
    </source>
</evidence>
<keyword evidence="13 19" id="KW-1133">Transmembrane helix</keyword>
<evidence type="ECO:0000256" key="15">
    <source>
        <dbReference type="ARBA" id="ARBA00023128"/>
    </source>
</evidence>
<dbReference type="InterPro" id="IPR001505">
    <property type="entry name" value="Copper_CuA"/>
</dbReference>
<dbReference type="GO" id="GO:0042773">
    <property type="term" value="P:ATP synthesis coupled electron transport"/>
    <property type="evidence" value="ECO:0007669"/>
    <property type="project" value="TreeGrafter"/>
</dbReference>
<evidence type="ECO:0000259" key="21">
    <source>
        <dbReference type="PROSITE" id="PS50999"/>
    </source>
</evidence>
<evidence type="ECO:0000256" key="16">
    <source>
        <dbReference type="ARBA" id="ARBA00023136"/>
    </source>
</evidence>